<name>A0ABY3G2M4_9BACT</name>
<dbReference type="PRINTS" id="PR00778">
    <property type="entry name" value="HTHARSR"/>
</dbReference>
<dbReference type="EMBL" id="VOAW01000016">
    <property type="protein sequence ID" value="TWO23984.1"/>
    <property type="molecule type" value="Genomic_DNA"/>
</dbReference>
<feature type="domain" description="HTH arsR-type" evidence="4">
    <location>
        <begin position="1"/>
        <end position="90"/>
    </location>
</feature>
<dbReference type="SUPFAM" id="SSF46785">
    <property type="entry name" value="Winged helix' DNA-binding domain"/>
    <property type="match status" value="1"/>
</dbReference>
<dbReference type="PROSITE" id="PS00846">
    <property type="entry name" value="HTH_ARSR_1"/>
    <property type="match status" value="1"/>
</dbReference>
<dbReference type="Gene3D" id="1.10.10.10">
    <property type="entry name" value="Winged helix-like DNA-binding domain superfamily/Winged helix DNA-binding domain"/>
    <property type="match status" value="1"/>
</dbReference>
<dbReference type="PANTHER" id="PTHR33154:SF33">
    <property type="entry name" value="TRANSCRIPTIONAL REPRESSOR SDPR"/>
    <property type="match status" value="1"/>
</dbReference>
<dbReference type="Pfam" id="PF01022">
    <property type="entry name" value="HTH_5"/>
    <property type="match status" value="1"/>
</dbReference>
<keyword evidence="6" id="KW-1185">Reference proteome</keyword>
<reference evidence="5 6" key="1">
    <citation type="submission" date="2019-07" db="EMBL/GenBank/DDBJ databases">
        <title>Rapid identification of Enteric Bacteria from Whole Genome Sequences (WGS) using Average Nucleotide Identity (ANI).</title>
        <authorList>
            <person name="Lane C."/>
        </authorList>
    </citation>
    <scope>NUCLEOTIDE SEQUENCE [LARGE SCALE GENOMIC DNA]</scope>
    <source>
        <strain evidence="5 6">2011D-8905</strain>
    </source>
</reference>
<evidence type="ECO:0000313" key="6">
    <source>
        <dbReference type="Proteomes" id="UP000321614"/>
    </source>
</evidence>
<dbReference type="SMART" id="SM00418">
    <property type="entry name" value="HTH_ARSR"/>
    <property type="match status" value="1"/>
</dbReference>
<dbReference type="InterPro" id="IPR036388">
    <property type="entry name" value="WH-like_DNA-bd_sf"/>
</dbReference>
<evidence type="ECO:0000256" key="3">
    <source>
        <dbReference type="ARBA" id="ARBA00023163"/>
    </source>
</evidence>
<evidence type="ECO:0000313" key="5">
    <source>
        <dbReference type="EMBL" id="TWO23984.1"/>
    </source>
</evidence>
<keyword evidence="3" id="KW-0804">Transcription</keyword>
<dbReference type="PROSITE" id="PS50987">
    <property type="entry name" value="HTH_ARSR_2"/>
    <property type="match status" value="1"/>
</dbReference>
<dbReference type="InterPro" id="IPR001845">
    <property type="entry name" value="HTH_ArsR_DNA-bd_dom"/>
</dbReference>
<dbReference type="PANTHER" id="PTHR33154">
    <property type="entry name" value="TRANSCRIPTIONAL REGULATOR, ARSR FAMILY"/>
    <property type="match status" value="1"/>
</dbReference>
<dbReference type="InterPro" id="IPR051081">
    <property type="entry name" value="HTH_MetalResp_TranReg"/>
</dbReference>
<dbReference type="RefSeq" id="WP_147501097.1">
    <property type="nucleotide sequence ID" value="NZ_VOAW01000016.1"/>
</dbReference>
<organism evidence="5 6">
    <name type="scientific">Campylobacter insulaenigrae</name>
    <dbReference type="NCBI Taxonomy" id="260714"/>
    <lineage>
        <taxon>Bacteria</taxon>
        <taxon>Pseudomonadati</taxon>
        <taxon>Campylobacterota</taxon>
        <taxon>Epsilonproteobacteria</taxon>
        <taxon>Campylobacterales</taxon>
        <taxon>Campylobacteraceae</taxon>
        <taxon>Campylobacter</taxon>
    </lineage>
</organism>
<keyword evidence="2" id="KW-0238">DNA-binding</keyword>
<dbReference type="Proteomes" id="UP000321614">
    <property type="component" value="Unassembled WGS sequence"/>
</dbReference>
<evidence type="ECO:0000259" key="4">
    <source>
        <dbReference type="PROSITE" id="PS50987"/>
    </source>
</evidence>
<dbReference type="InterPro" id="IPR018334">
    <property type="entry name" value="ArsR_HTH"/>
</dbReference>
<sequence length="106" mass="12299">MQNFLKITSAINDESRILILAFLQENGKLCVCDLQNSLNMSQSRLSRHLKILKEAGFLEVDRQGVWAYYKIKENLNLFCQDTLKNILHLSLNLPQFRKVSCLCPKE</sequence>
<keyword evidence="1" id="KW-0805">Transcription regulation</keyword>
<gene>
    <name evidence="5" type="ORF">ZA01_06890</name>
</gene>
<evidence type="ECO:0000256" key="2">
    <source>
        <dbReference type="ARBA" id="ARBA00023125"/>
    </source>
</evidence>
<dbReference type="CDD" id="cd00090">
    <property type="entry name" value="HTH_ARSR"/>
    <property type="match status" value="1"/>
</dbReference>
<dbReference type="NCBIfam" id="NF033788">
    <property type="entry name" value="HTH_metalloreg"/>
    <property type="match status" value="1"/>
</dbReference>
<proteinExistence type="predicted"/>
<comment type="caution">
    <text evidence="5">The sequence shown here is derived from an EMBL/GenBank/DDBJ whole genome shotgun (WGS) entry which is preliminary data.</text>
</comment>
<dbReference type="InterPro" id="IPR036390">
    <property type="entry name" value="WH_DNA-bd_sf"/>
</dbReference>
<accession>A0ABY3G2M4</accession>
<dbReference type="InterPro" id="IPR011991">
    <property type="entry name" value="ArsR-like_HTH"/>
</dbReference>
<protein>
    <submittedName>
        <fullName evidence="5">Winged helix-turn-helix transcriptional regulator</fullName>
    </submittedName>
</protein>
<evidence type="ECO:0000256" key="1">
    <source>
        <dbReference type="ARBA" id="ARBA00023015"/>
    </source>
</evidence>